<dbReference type="EMBL" id="ML170159">
    <property type="protein sequence ID" value="TDL27439.1"/>
    <property type="molecule type" value="Genomic_DNA"/>
</dbReference>
<accession>A0A4Y7QKT0</accession>
<dbReference type="AlphaFoldDB" id="A0A4Y7QKT0"/>
<keyword evidence="2" id="KW-1185">Reference proteome</keyword>
<dbReference type="STRING" id="50990.A0A4Y7QKT0"/>
<organism evidence="1 2">
    <name type="scientific">Rickenella mellea</name>
    <dbReference type="NCBI Taxonomy" id="50990"/>
    <lineage>
        <taxon>Eukaryota</taxon>
        <taxon>Fungi</taxon>
        <taxon>Dikarya</taxon>
        <taxon>Basidiomycota</taxon>
        <taxon>Agaricomycotina</taxon>
        <taxon>Agaricomycetes</taxon>
        <taxon>Hymenochaetales</taxon>
        <taxon>Rickenellaceae</taxon>
        <taxon>Rickenella</taxon>
    </lineage>
</organism>
<reference evidence="1 2" key="1">
    <citation type="submission" date="2018-06" db="EMBL/GenBank/DDBJ databases">
        <title>A transcriptomic atlas of mushroom development highlights an independent origin of complex multicellularity.</title>
        <authorList>
            <consortium name="DOE Joint Genome Institute"/>
            <person name="Krizsan K."/>
            <person name="Almasi E."/>
            <person name="Merenyi Z."/>
            <person name="Sahu N."/>
            <person name="Viragh M."/>
            <person name="Koszo T."/>
            <person name="Mondo S."/>
            <person name="Kiss B."/>
            <person name="Balint B."/>
            <person name="Kues U."/>
            <person name="Barry K."/>
            <person name="Hegedus J.C."/>
            <person name="Henrissat B."/>
            <person name="Johnson J."/>
            <person name="Lipzen A."/>
            <person name="Ohm R."/>
            <person name="Nagy I."/>
            <person name="Pangilinan J."/>
            <person name="Yan J."/>
            <person name="Xiong Y."/>
            <person name="Grigoriev I.V."/>
            <person name="Hibbett D.S."/>
            <person name="Nagy L.G."/>
        </authorList>
    </citation>
    <scope>NUCLEOTIDE SEQUENCE [LARGE SCALE GENOMIC DNA]</scope>
    <source>
        <strain evidence="1 2">SZMC22713</strain>
    </source>
</reference>
<proteinExistence type="predicted"/>
<dbReference type="PANTHER" id="PTHR39398">
    <property type="entry name" value="YALI0F14311P"/>
    <property type="match status" value="1"/>
</dbReference>
<sequence length="317" mass="37026">MPLCFLWMKIASDNFRLINTQTQEEYWAFVRDKICEHWLRYPLEGEVSDRKLECESNLLILLRKLREGLLAAKREDEFALNVYECSLCLGVIFRSPIHATSPVSRLPSLYLSQKQRDIPSPNDLSSEAISERALTTSVISLLHHLNENYPSQVSYFSHLESLPTSCFDQKSHLFVWLLSLRSAMQSRNYVKFESLTQTHFLSSMFKDIRGFAVADTLQIAFNIHEEAIRVLIDMLRAKMREDAWKTLRTAYREVSFASDSRDWLSRTVMLQSVSRSHRNKRTDVDLTDWINNKVKDGYLRAKEGSENRWTICRTNSK</sequence>
<gene>
    <name evidence="1" type="ORF">BD410DRAFT_420097</name>
</gene>
<evidence type="ECO:0008006" key="3">
    <source>
        <dbReference type="Google" id="ProtNLM"/>
    </source>
</evidence>
<protein>
    <recommendedName>
        <fullName evidence="3">PCI domain-containing protein</fullName>
    </recommendedName>
</protein>
<dbReference type="PANTHER" id="PTHR39398:SF1">
    <property type="entry name" value="CSN8_PSMD8_EIF3K DOMAIN-CONTAINING PROTEIN"/>
    <property type="match status" value="1"/>
</dbReference>
<dbReference type="Proteomes" id="UP000294933">
    <property type="component" value="Unassembled WGS sequence"/>
</dbReference>
<dbReference type="VEuPathDB" id="FungiDB:BD410DRAFT_420097"/>
<evidence type="ECO:0000313" key="2">
    <source>
        <dbReference type="Proteomes" id="UP000294933"/>
    </source>
</evidence>
<dbReference type="OrthoDB" id="2100128at2759"/>
<name>A0A4Y7QKT0_9AGAM</name>
<evidence type="ECO:0000313" key="1">
    <source>
        <dbReference type="EMBL" id="TDL27439.1"/>
    </source>
</evidence>